<keyword evidence="2" id="KW-1277">Toxin-antitoxin system</keyword>
<evidence type="ECO:0000313" key="3">
    <source>
        <dbReference type="EMBL" id="NMF57988.1"/>
    </source>
</evidence>
<dbReference type="NCBIfam" id="TIGR02385">
    <property type="entry name" value="RelE_StbE"/>
    <property type="match status" value="1"/>
</dbReference>
<evidence type="ECO:0000256" key="2">
    <source>
        <dbReference type="ARBA" id="ARBA00022649"/>
    </source>
</evidence>
<dbReference type="InterPro" id="IPR051803">
    <property type="entry name" value="TA_system_RelE-like_toxin"/>
</dbReference>
<dbReference type="InterPro" id="IPR007712">
    <property type="entry name" value="RelE/ParE_toxin"/>
</dbReference>
<dbReference type="EMBL" id="JAAVJL010000001">
    <property type="protein sequence ID" value="NMF57988.1"/>
    <property type="molecule type" value="Genomic_DNA"/>
</dbReference>
<reference evidence="3 4" key="1">
    <citation type="submission" date="2020-03" db="EMBL/GenBank/DDBJ databases">
        <title>Draft Genome Sequence of 2-Methylisoborneol Producing Pseudanabaena yagii Strain GIHE-NHR1 Isolated from North Han River in South Korea.</title>
        <authorList>
            <person name="Jeong J."/>
        </authorList>
    </citation>
    <scope>NUCLEOTIDE SEQUENCE [LARGE SCALE GENOMIC DNA]</scope>
    <source>
        <strain evidence="3 4">GIHE-NHR1</strain>
    </source>
</reference>
<dbReference type="Pfam" id="PF05016">
    <property type="entry name" value="ParE_toxin"/>
    <property type="match status" value="1"/>
</dbReference>
<comment type="caution">
    <text evidence="3">The sequence shown here is derived from an EMBL/GenBank/DDBJ whole genome shotgun (WGS) entry which is preliminary data.</text>
</comment>
<name>A0ABX1LRN7_9CYAN</name>
<dbReference type="RefSeq" id="WP_169362943.1">
    <property type="nucleotide sequence ID" value="NZ_JAAVJL010000001.1"/>
</dbReference>
<gene>
    <name evidence="3" type="ORF">HC246_08120</name>
</gene>
<dbReference type="Proteomes" id="UP000738376">
    <property type="component" value="Unassembled WGS sequence"/>
</dbReference>
<proteinExistence type="inferred from homology"/>
<comment type="similarity">
    <text evidence="1">Belongs to the RelE toxin family.</text>
</comment>
<dbReference type="PANTHER" id="PTHR33755:SF6">
    <property type="entry name" value="PLASMID STABILIZATION SYSTEM PROTEIN"/>
    <property type="match status" value="1"/>
</dbReference>
<evidence type="ECO:0000313" key="4">
    <source>
        <dbReference type="Proteomes" id="UP000738376"/>
    </source>
</evidence>
<organism evidence="3 4">
    <name type="scientific">Pseudanabaena yagii GIHE-NHR1</name>
    <dbReference type="NCBI Taxonomy" id="2722753"/>
    <lineage>
        <taxon>Bacteria</taxon>
        <taxon>Bacillati</taxon>
        <taxon>Cyanobacteriota</taxon>
        <taxon>Cyanophyceae</taxon>
        <taxon>Pseudanabaenales</taxon>
        <taxon>Pseudanabaenaceae</taxon>
        <taxon>Pseudanabaena</taxon>
        <taxon>Pseudanabaena yagii</taxon>
    </lineage>
</organism>
<evidence type="ECO:0000256" key="1">
    <source>
        <dbReference type="ARBA" id="ARBA00006226"/>
    </source>
</evidence>
<dbReference type="PANTHER" id="PTHR33755">
    <property type="entry name" value="TOXIN PARE1-RELATED"/>
    <property type="match status" value="1"/>
</dbReference>
<keyword evidence="4" id="KW-1185">Reference proteome</keyword>
<dbReference type="Gene3D" id="3.30.2310.20">
    <property type="entry name" value="RelE-like"/>
    <property type="match status" value="1"/>
</dbReference>
<protein>
    <submittedName>
        <fullName evidence="3">Type II toxin-antitoxin system RelE/ParE family toxin</fullName>
    </submittedName>
</protein>
<accession>A0ABX1LRN7</accession>
<dbReference type="InterPro" id="IPR035093">
    <property type="entry name" value="RelE/ParE_toxin_dom_sf"/>
</dbReference>
<sequence>MPQYTISPTAIRDLEDIIDYFTERNVETGDRLLNEFTKKCRYLTQFPLIGRSYSQIRNYLRGIPMQNYIIFYRVIDEDIEIMRVIRGDRNLEAMFEENP</sequence>